<keyword evidence="1" id="KW-1133">Transmembrane helix</keyword>
<feature type="transmembrane region" description="Helical" evidence="1">
    <location>
        <begin position="7"/>
        <end position="33"/>
    </location>
</feature>
<name>A0A2M6Z4A4_9BACT</name>
<dbReference type="Proteomes" id="UP000228777">
    <property type="component" value="Unassembled WGS sequence"/>
</dbReference>
<protein>
    <submittedName>
        <fullName evidence="2">Uncharacterized protein</fullName>
    </submittedName>
</protein>
<reference evidence="3" key="1">
    <citation type="submission" date="2017-09" db="EMBL/GenBank/DDBJ databases">
        <title>Depth-based differentiation of microbial function through sediment-hosted aquifers and enrichment of novel symbionts in the deep terrestrial subsurface.</title>
        <authorList>
            <person name="Probst A.J."/>
            <person name="Ladd B."/>
            <person name="Jarett J.K."/>
            <person name="Geller-Mcgrath D.E."/>
            <person name="Sieber C.M.K."/>
            <person name="Emerson J.B."/>
            <person name="Anantharaman K."/>
            <person name="Thomas B.C."/>
            <person name="Malmstrom R."/>
            <person name="Stieglmeier M."/>
            <person name="Klingl A."/>
            <person name="Woyke T."/>
            <person name="Ryan C.M."/>
            <person name="Banfield J.F."/>
        </authorList>
    </citation>
    <scope>NUCLEOTIDE SEQUENCE [LARGE SCALE GENOMIC DNA]</scope>
</reference>
<keyword evidence="1" id="KW-0812">Transmembrane</keyword>
<evidence type="ECO:0000313" key="2">
    <source>
        <dbReference type="EMBL" id="PIU47249.1"/>
    </source>
</evidence>
<comment type="caution">
    <text evidence="2">The sequence shown here is derived from an EMBL/GenBank/DDBJ whole genome shotgun (WGS) entry which is preliminary data.</text>
</comment>
<accession>A0A2M6Z4A4</accession>
<sequence>MRKIKKFIFPGAAILFSFYLSILFALGGIIGYLTTKHFCRKYIGKGKIKPLIFKCGSWKLHFHHWLIGCLVFLLISLGGWLSFIPNFCLGTVGGFIFQDIYCDKEWYKVIFRKRAHSSVG</sequence>
<dbReference type="AlphaFoldDB" id="A0A2M6Z4A4"/>
<feature type="transmembrane region" description="Helical" evidence="1">
    <location>
        <begin position="62"/>
        <end position="83"/>
    </location>
</feature>
<keyword evidence="1" id="KW-0472">Membrane</keyword>
<dbReference type="EMBL" id="PEWP01000007">
    <property type="protein sequence ID" value="PIU47249.1"/>
    <property type="molecule type" value="Genomic_DNA"/>
</dbReference>
<proteinExistence type="predicted"/>
<evidence type="ECO:0000256" key="1">
    <source>
        <dbReference type="SAM" id="Phobius"/>
    </source>
</evidence>
<gene>
    <name evidence="2" type="ORF">COS93_00290</name>
</gene>
<evidence type="ECO:0000313" key="3">
    <source>
        <dbReference type="Proteomes" id="UP000228777"/>
    </source>
</evidence>
<organism evidence="2 3">
    <name type="scientific">bacterium (Candidatus Gribaldobacteria) CG07_land_8_20_14_0_80_33_18</name>
    <dbReference type="NCBI Taxonomy" id="2014272"/>
    <lineage>
        <taxon>Bacteria</taxon>
        <taxon>Candidatus Gribaldobacteria</taxon>
    </lineage>
</organism>